<gene>
    <name evidence="1" type="ORF">I41_04710</name>
</gene>
<dbReference type="PANTHER" id="PTHR37310:SF1">
    <property type="entry name" value="CYTOPLASMIC PROTEIN"/>
    <property type="match status" value="1"/>
</dbReference>
<evidence type="ECO:0000313" key="2">
    <source>
        <dbReference type="Proteomes" id="UP000317909"/>
    </source>
</evidence>
<organism evidence="1 2">
    <name type="scientific">Lacipirellula limnantheis</name>
    <dbReference type="NCBI Taxonomy" id="2528024"/>
    <lineage>
        <taxon>Bacteria</taxon>
        <taxon>Pseudomonadati</taxon>
        <taxon>Planctomycetota</taxon>
        <taxon>Planctomycetia</taxon>
        <taxon>Pirellulales</taxon>
        <taxon>Lacipirellulaceae</taxon>
        <taxon>Lacipirellula</taxon>
    </lineage>
</organism>
<dbReference type="Pfam" id="PF03860">
    <property type="entry name" value="Csp"/>
    <property type="match status" value="1"/>
</dbReference>
<dbReference type="PANTHER" id="PTHR37310">
    <property type="entry name" value="CYTOPLASMIC PROTEIN-RELATED"/>
    <property type="match status" value="1"/>
</dbReference>
<dbReference type="EMBL" id="CP036339">
    <property type="protein sequence ID" value="QDT71314.1"/>
    <property type="molecule type" value="Genomic_DNA"/>
</dbReference>
<accession>A0A517TSH3</accession>
<dbReference type="KEGG" id="llh:I41_04710"/>
<protein>
    <recommendedName>
        <fullName evidence="3">Ferredoxin</fullName>
    </recommendedName>
</protein>
<name>A0A517TSH3_9BACT</name>
<dbReference type="Gene3D" id="1.20.1270.360">
    <property type="match status" value="1"/>
</dbReference>
<proteinExistence type="predicted"/>
<dbReference type="InterPro" id="IPR005560">
    <property type="entry name" value="Csp_YhjQ"/>
</dbReference>
<dbReference type="OrthoDB" id="289681at2"/>
<reference evidence="1 2" key="1">
    <citation type="submission" date="2019-02" db="EMBL/GenBank/DDBJ databases">
        <title>Deep-cultivation of Planctomycetes and their phenomic and genomic characterization uncovers novel biology.</title>
        <authorList>
            <person name="Wiegand S."/>
            <person name="Jogler M."/>
            <person name="Boedeker C."/>
            <person name="Pinto D."/>
            <person name="Vollmers J."/>
            <person name="Rivas-Marin E."/>
            <person name="Kohn T."/>
            <person name="Peeters S.H."/>
            <person name="Heuer A."/>
            <person name="Rast P."/>
            <person name="Oberbeckmann S."/>
            <person name="Bunk B."/>
            <person name="Jeske O."/>
            <person name="Meyerdierks A."/>
            <person name="Storesund J.E."/>
            <person name="Kallscheuer N."/>
            <person name="Luecker S."/>
            <person name="Lage O.M."/>
            <person name="Pohl T."/>
            <person name="Merkel B.J."/>
            <person name="Hornburger P."/>
            <person name="Mueller R.-W."/>
            <person name="Bruemmer F."/>
            <person name="Labrenz M."/>
            <person name="Spormann A.M."/>
            <person name="Op den Camp H."/>
            <person name="Overmann J."/>
            <person name="Amann R."/>
            <person name="Jetten M.S.M."/>
            <person name="Mascher T."/>
            <person name="Medema M.H."/>
            <person name="Devos D.P."/>
            <person name="Kaster A.-K."/>
            <person name="Ovreas L."/>
            <person name="Rohde M."/>
            <person name="Galperin M.Y."/>
            <person name="Jogler C."/>
        </authorList>
    </citation>
    <scope>NUCLEOTIDE SEQUENCE [LARGE SCALE GENOMIC DNA]</scope>
    <source>
        <strain evidence="1 2">I41</strain>
    </source>
</reference>
<dbReference type="AlphaFoldDB" id="A0A517TSH3"/>
<evidence type="ECO:0008006" key="3">
    <source>
        <dbReference type="Google" id="ProtNLM"/>
    </source>
</evidence>
<sequence>MLQILTLAAGWALAAHGGEHAEHFMKCAKVCAECQLECDACFQHCLALTAEGQKEHATTAQLCVDCGECCQLAATLSARKSPLAAPACECCAVCCDVCAEACEKSPDDEHMAACAKACRACAESCREMAKMAGSSR</sequence>
<dbReference type="Proteomes" id="UP000317909">
    <property type="component" value="Chromosome"/>
</dbReference>
<keyword evidence="2" id="KW-1185">Reference proteome</keyword>
<dbReference type="RefSeq" id="WP_145430493.1">
    <property type="nucleotide sequence ID" value="NZ_CP036339.1"/>
</dbReference>
<evidence type="ECO:0000313" key="1">
    <source>
        <dbReference type="EMBL" id="QDT71314.1"/>
    </source>
</evidence>